<evidence type="ECO:0000313" key="4">
    <source>
        <dbReference type="Proteomes" id="UP001231518"/>
    </source>
</evidence>
<feature type="region of interest" description="Disordered" evidence="1">
    <location>
        <begin position="29"/>
        <end position="49"/>
    </location>
</feature>
<dbReference type="EMBL" id="JARGEI010000021">
    <property type="protein sequence ID" value="KAJ8712260.1"/>
    <property type="molecule type" value="Genomic_DNA"/>
</dbReference>
<proteinExistence type="predicted"/>
<reference evidence="3" key="1">
    <citation type="submission" date="2023-03" db="EMBL/GenBank/DDBJ databases">
        <title>Chromosome-level genomes of two armyworms, Mythimna separata and Mythimna loreyi, provide insights into the biosynthesis and reception of sex pheromones.</title>
        <authorList>
            <person name="Zhao H."/>
        </authorList>
    </citation>
    <scope>NUCLEOTIDE SEQUENCE</scope>
    <source>
        <strain evidence="3">BeijingLab</strain>
        <tissue evidence="3">Pupa</tissue>
    </source>
</reference>
<protein>
    <recommendedName>
        <fullName evidence="5">Secreted protein</fullName>
    </recommendedName>
</protein>
<keyword evidence="4" id="KW-1185">Reference proteome</keyword>
<dbReference type="AlphaFoldDB" id="A0AAD7YDV4"/>
<evidence type="ECO:0000313" key="3">
    <source>
        <dbReference type="EMBL" id="KAJ8712260.1"/>
    </source>
</evidence>
<comment type="caution">
    <text evidence="3">The sequence shown here is derived from an EMBL/GenBank/DDBJ whole genome shotgun (WGS) entry which is preliminary data.</text>
</comment>
<accession>A0AAD7YDV4</accession>
<evidence type="ECO:0000256" key="2">
    <source>
        <dbReference type="SAM" id="SignalP"/>
    </source>
</evidence>
<feature type="signal peptide" evidence="2">
    <location>
        <begin position="1"/>
        <end position="22"/>
    </location>
</feature>
<feature type="chain" id="PRO_5042161834" description="Secreted protein" evidence="2">
    <location>
        <begin position="23"/>
        <end position="190"/>
    </location>
</feature>
<keyword evidence="2" id="KW-0732">Signal</keyword>
<evidence type="ECO:0000256" key="1">
    <source>
        <dbReference type="SAM" id="MobiDB-lite"/>
    </source>
</evidence>
<name>A0AAD7YDV4_MYTSE</name>
<dbReference type="CDD" id="cd00117">
    <property type="entry name" value="TFP"/>
    <property type="match status" value="1"/>
</dbReference>
<evidence type="ECO:0008006" key="5">
    <source>
        <dbReference type="Google" id="ProtNLM"/>
    </source>
</evidence>
<gene>
    <name evidence="3" type="ORF">PYW07_005102</name>
</gene>
<sequence length="190" mass="21008">MSKLTVIVLAAFTVTIGVRCFAEPLDESESQLSRRDEPDNLGSDTEEAVDRSAQAYPTVGRFTPPYQTNQVHLVECYACTDCPKVLANTTSKHCPYTSDYTKNNKCVVYAEKYNQMDKPWYIRGCASERGSCADVARAHDANARIVKMIYCSECDGDKCNTNGVYRSLPNYAAAILFVIVTPLAGKYALS</sequence>
<organism evidence="3 4">
    <name type="scientific">Mythimna separata</name>
    <name type="common">Oriental armyworm</name>
    <name type="synonym">Pseudaletia separata</name>
    <dbReference type="NCBI Taxonomy" id="271217"/>
    <lineage>
        <taxon>Eukaryota</taxon>
        <taxon>Metazoa</taxon>
        <taxon>Ecdysozoa</taxon>
        <taxon>Arthropoda</taxon>
        <taxon>Hexapoda</taxon>
        <taxon>Insecta</taxon>
        <taxon>Pterygota</taxon>
        <taxon>Neoptera</taxon>
        <taxon>Endopterygota</taxon>
        <taxon>Lepidoptera</taxon>
        <taxon>Glossata</taxon>
        <taxon>Ditrysia</taxon>
        <taxon>Noctuoidea</taxon>
        <taxon>Noctuidae</taxon>
        <taxon>Noctuinae</taxon>
        <taxon>Hadenini</taxon>
        <taxon>Mythimna</taxon>
    </lineage>
</organism>
<dbReference type="Proteomes" id="UP001231518">
    <property type="component" value="Chromosome 17"/>
</dbReference>